<keyword evidence="4" id="KW-1185">Reference proteome</keyword>
<evidence type="ECO:0000256" key="1">
    <source>
        <dbReference type="SAM" id="Coils"/>
    </source>
</evidence>
<protein>
    <submittedName>
        <fullName evidence="3">Uncharacterized protein</fullName>
    </submittedName>
</protein>
<proteinExistence type="predicted"/>
<dbReference type="AlphaFoldDB" id="A0A1J4J653"/>
<keyword evidence="1" id="KW-0175">Coiled coil</keyword>
<evidence type="ECO:0000256" key="2">
    <source>
        <dbReference type="SAM" id="MobiDB-lite"/>
    </source>
</evidence>
<feature type="coiled-coil region" evidence="1">
    <location>
        <begin position="106"/>
        <end position="151"/>
    </location>
</feature>
<dbReference type="GeneID" id="94830848"/>
<comment type="caution">
    <text evidence="3">The sequence shown here is derived from an EMBL/GenBank/DDBJ whole genome shotgun (WGS) entry which is preliminary data.</text>
</comment>
<dbReference type="Proteomes" id="UP000179807">
    <property type="component" value="Unassembled WGS sequence"/>
</dbReference>
<organism evidence="3 4">
    <name type="scientific">Tritrichomonas foetus</name>
    <dbReference type="NCBI Taxonomy" id="1144522"/>
    <lineage>
        <taxon>Eukaryota</taxon>
        <taxon>Metamonada</taxon>
        <taxon>Parabasalia</taxon>
        <taxon>Tritrichomonadida</taxon>
        <taxon>Tritrichomonadidae</taxon>
        <taxon>Tritrichomonas</taxon>
    </lineage>
</organism>
<dbReference type="RefSeq" id="XP_068346776.1">
    <property type="nucleotide sequence ID" value="XM_068496144.1"/>
</dbReference>
<feature type="region of interest" description="Disordered" evidence="2">
    <location>
        <begin position="174"/>
        <end position="211"/>
    </location>
</feature>
<dbReference type="EMBL" id="MLAK01001382">
    <property type="protein sequence ID" value="OHS93639.1"/>
    <property type="molecule type" value="Genomic_DNA"/>
</dbReference>
<evidence type="ECO:0000313" key="3">
    <source>
        <dbReference type="EMBL" id="OHS93639.1"/>
    </source>
</evidence>
<evidence type="ECO:0000313" key="4">
    <source>
        <dbReference type="Proteomes" id="UP000179807"/>
    </source>
</evidence>
<sequence length="211" mass="24912">MNGCESIIQSHIEAQKIIRENVRKSIEEYLAAQRKPRYTIKMLKFFQNSLHHTISDMTAFNTEAHNVNFSLIPQMQRQLGAVKQEAKLIHNQIEFLQKMRFEFDTIDELEEKLLNHIENIDKKLFENTEKVEILRKKLRALQTSNSGYQRKNALKYWKDEVASEKLVNKIAKRSRSRRFSESGVSPRSMIRVKQPIERRDSNPSKNPPILF</sequence>
<name>A0A1J4J653_9EUKA</name>
<gene>
    <name evidence="3" type="ORF">TRFO_11630</name>
</gene>
<dbReference type="VEuPathDB" id="TrichDB:TRFO_11630"/>
<accession>A0A1J4J653</accession>
<reference evidence="3" key="1">
    <citation type="submission" date="2016-10" db="EMBL/GenBank/DDBJ databases">
        <authorList>
            <person name="Benchimol M."/>
            <person name="Almeida L.G."/>
            <person name="Vasconcelos A.T."/>
            <person name="Perreira-Neves A."/>
            <person name="Rosa I.A."/>
            <person name="Tasca T."/>
            <person name="Bogo M.R."/>
            <person name="de Souza W."/>
        </authorList>
    </citation>
    <scope>NUCLEOTIDE SEQUENCE [LARGE SCALE GENOMIC DNA]</scope>
    <source>
        <strain evidence="3">K</strain>
    </source>
</reference>